<proteinExistence type="predicted"/>
<keyword evidence="3" id="KW-1185">Reference proteome</keyword>
<accession>A0A2N5VIY3</accession>
<protein>
    <submittedName>
        <fullName evidence="2">Uncharacterized protein</fullName>
    </submittedName>
</protein>
<reference evidence="2 3" key="1">
    <citation type="submission" date="2017-11" db="EMBL/GenBank/DDBJ databases">
        <title>De novo assembly and phasing of dikaryotic genomes from two isolates of Puccinia coronata f. sp. avenae, the causal agent of oat crown rust.</title>
        <authorList>
            <person name="Miller M.E."/>
            <person name="Zhang Y."/>
            <person name="Omidvar V."/>
            <person name="Sperschneider J."/>
            <person name="Schwessinger B."/>
            <person name="Raley C."/>
            <person name="Palmer J.M."/>
            <person name="Garnica D."/>
            <person name="Upadhyaya N."/>
            <person name="Rathjen J."/>
            <person name="Taylor J.M."/>
            <person name="Park R.F."/>
            <person name="Dodds P.N."/>
            <person name="Hirsch C.D."/>
            <person name="Kianian S.F."/>
            <person name="Figueroa M."/>
        </authorList>
    </citation>
    <scope>NUCLEOTIDE SEQUENCE [LARGE SCALE GENOMIC DNA]</scope>
    <source>
        <strain evidence="2">12NC29</strain>
    </source>
</reference>
<feature type="compositionally biased region" description="Polar residues" evidence="1">
    <location>
        <begin position="50"/>
        <end position="63"/>
    </location>
</feature>
<dbReference type="EMBL" id="PGCJ01000093">
    <property type="protein sequence ID" value="PLW49876.1"/>
    <property type="molecule type" value="Genomic_DNA"/>
</dbReference>
<feature type="compositionally biased region" description="Basic and acidic residues" evidence="1">
    <location>
        <begin position="66"/>
        <end position="79"/>
    </location>
</feature>
<sequence>MPPGLFLAQSPFGDEDDDDSPRGRAGLHHGSGRPTGTPTARPNGSRRRSPSAQDESTEAPASQRQRRVEPARTRTHDPFEESSESENEEQDATPPIEMSRTEQNAALIVCLAGVMKRLDEMARGIGAGPARSLTGNTQVSLMSHEDQVKTHVYTAPFKMFLRHVARQAMLDENIEAYGADHWDNSLYRAVMLQLNMKPGPFKQKHLPPRYLSDNPLVTASVVAHVKTHLKHVRHKARNVLLTGIIKNSSRDYIPPITKLSRLLWRHFMDRNKTESEDDIDKKLAPLPLLCTRFVFMRMETLHHYIDPLHSLSQWDRMDARLLELRRRPVQFTQQ</sequence>
<feature type="region of interest" description="Disordered" evidence="1">
    <location>
        <begin position="1"/>
        <end position="100"/>
    </location>
</feature>
<gene>
    <name evidence="2" type="ORF">PCANC_07135</name>
</gene>
<feature type="compositionally biased region" description="Acidic residues" evidence="1">
    <location>
        <begin position="80"/>
        <end position="91"/>
    </location>
</feature>
<evidence type="ECO:0000313" key="2">
    <source>
        <dbReference type="EMBL" id="PLW49876.1"/>
    </source>
</evidence>
<comment type="caution">
    <text evidence="2">The sequence shown here is derived from an EMBL/GenBank/DDBJ whole genome shotgun (WGS) entry which is preliminary data.</text>
</comment>
<evidence type="ECO:0000313" key="3">
    <source>
        <dbReference type="Proteomes" id="UP000235388"/>
    </source>
</evidence>
<dbReference type="Proteomes" id="UP000235388">
    <property type="component" value="Unassembled WGS sequence"/>
</dbReference>
<name>A0A2N5VIY3_9BASI</name>
<dbReference type="OrthoDB" id="10626349at2759"/>
<evidence type="ECO:0000256" key="1">
    <source>
        <dbReference type="SAM" id="MobiDB-lite"/>
    </source>
</evidence>
<dbReference type="AlphaFoldDB" id="A0A2N5VIY3"/>
<organism evidence="2 3">
    <name type="scientific">Puccinia coronata f. sp. avenae</name>
    <dbReference type="NCBI Taxonomy" id="200324"/>
    <lineage>
        <taxon>Eukaryota</taxon>
        <taxon>Fungi</taxon>
        <taxon>Dikarya</taxon>
        <taxon>Basidiomycota</taxon>
        <taxon>Pucciniomycotina</taxon>
        <taxon>Pucciniomycetes</taxon>
        <taxon>Pucciniales</taxon>
        <taxon>Pucciniaceae</taxon>
        <taxon>Puccinia</taxon>
    </lineage>
</organism>